<dbReference type="Proteomes" id="UP000297814">
    <property type="component" value="Unassembled WGS sequence"/>
</dbReference>
<dbReference type="Pfam" id="PF00106">
    <property type="entry name" value="adh_short"/>
    <property type="match status" value="1"/>
</dbReference>
<evidence type="ECO:0000256" key="1">
    <source>
        <dbReference type="ARBA" id="ARBA00006484"/>
    </source>
</evidence>
<organism evidence="3 4">
    <name type="scientific">Botrytis hyacinthi</name>
    <dbReference type="NCBI Taxonomy" id="278943"/>
    <lineage>
        <taxon>Eukaryota</taxon>
        <taxon>Fungi</taxon>
        <taxon>Dikarya</taxon>
        <taxon>Ascomycota</taxon>
        <taxon>Pezizomycotina</taxon>
        <taxon>Leotiomycetes</taxon>
        <taxon>Helotiales</taxon>
        <taxon>Sclerotiniaceae</taxon>
        <taxon>Botrytis</taxon>
    </lineage>
</organism>
<dbReference type="InterPro" id="IPR036291">
    <property type="entry name" value="NAD(P)-bd_dom_sf"/>
</dbReference>
<evidence type="ECO:0000256" key="2">
    <source>
        <dbReference type="ARBA" id="ARBA00023002"/>
    </source>
</evidence>
<protein>
    <submittedName>
        <fullName evidence="3">Uncharacterized protein</fullName>
    </submittedName>
</protein>
<name>A0A4Z1GWK9_9HELO</name>
<dbReference type="EMBL" id="PQXK01000030">
    <property type="protein sequence ID" value="TGO40848.1"/>
    <property type="molecule type" value="Genomic_DNA"/>
</dbReference>
<gene>
    <name evidence="3" type="ORF">BHYA_0030g00140</name>
</gene>
<keyword evidence="2" id="KW-0560">Oxidoreductase</keyword>
<dbReference type="InterPro" id="IPR002347">
    <property type="entry name" value="SDR_fam"/>
</dbReference>
<dbReference type="AlphaFoldDB" id="A0A4Z1GWK9"/>
<sequence length="255" mass="27356">MENVLVIGATGNVGVAAVLGALQSKRHVLAIVRNQASADKLFKHVGTKNGITTVEADIMSEGGVQRIVDQVRAGKLPGFQHVYSAAGGAYGATPLTELSLNELRQIMSINFESNFCKIFIVEVAALVCPLTSIVAYRATIPYLLEQKKATSFTLCTGAQGDIGARATPAISQGPLFSMANVACRDNTDSSVRFNEVYLNCRVEVDSSAAETGAMKSSDFARAYTELLSRSEIKSSRITVSTHDDLKDLKHKKKIV</sequence>
<keyword evidence="4" id="KW-1185">Reference proteome</keyword>
<dbReference type="SUPFAM" id="SSF51735">
    <property type="entry name" value="NAD(P)-binding Rossmann-fold domains"/>
    <property type="match status" value="1"/>
</dbReference>
<dbReference type="GO" id="GO:0016491">
    <property type="term" value="F:oxidoreductase activity"/>
    <property type="evidence" value="ECO:0007669"/>
    <property type="project" value="UniProtKB-KW"/>
</dbReference>
<comment type="caution">
    <text evidence="3">The sequence shown here is derived from an EMBL/GenBank/DDBJ whole genome shotgun (WGS) entry which is preliminary data.</text>
</comment>
<dbReference type="Gene3D" id="3.40.50.720">
    <property type="entry name" value="NAD(P)-binding Rossmann-like Domain"/>
    <property type="match status" value="1"/>
</dbReference>
<dbReference type="PANTHER" id="PTHR43669:SF3">
    <property type="entry name" value="ALCOHOL DEHYDROGENASE, PUTATIVE (AFU_ORTHOLOGUE AFUA_3G03445)-RELATED"/>
    <property type="match status" value="1"/>
</dbReference>
<reference evidence="3 4" key="1">
    <citation type="submission" date="2017-12" db="EMBL/GenBank/DDBJ databases">
        <title>Comparative genomics of Botrytis spp.</title>
        <authorList>
            <person name="Valero-Jimenez C.A."/>
            <person name="Tapia P."/>
            <person name="Veloso J."/>
            <person name="Silva-Moreno E."/>
            <person name="Staats M."/>
            <person name="Valdes J.H."/>
            <person name="Van Kan J.A.L."/>
        </authorList>
    </citation>
    <scope>NUCLEOTIDE SEQUENCE [LARGE SCALE GENOMIC DNA]</scope>
    <source>
        <strain evidence="3 4">Bh0001</strain>
    </source>
</reference>
<proteinExistence type="inferred from homology"/>
<accession>A0A4Z1GWK9</accession>
<comment type="similarity">
    <text evidence="1">Belongs to the short-chain dehydrogenases/reductases (SDR) family.</text>
</comment>
<dbReference type="PANTHER" id="PTHR43669">
    <property type="entry name" value="5-KETO-D-GLUCONATE 5-REDUCTASE"/>
    <property type="match status" value="1"/>
</dbReference>
<evidence type="ECO:0000313" key="3">
    <source>
        <dbReference type="EMBL" id="TGO40848.1"/>
    </source>
</evidence>
<evidence type="ECO:0000313" key="4">
    <source>
        <dbReference type="Proteomes" id="UP000297814"/>
    </source>
</evidence>